<protein>
    <recommendedName>
        <fullName evidence="10">CRISPR-associated endonuclease Cas1</fullName>
        <ecNumber evidence="10">3.1.-.-</ecNumber>
    </recommendedName>
</protein>
<dbReference type="InterPro" id="IPR042211">
    <property type="entry name" value="CRISPR-assoc_Cas1_N"/>
</dbReference>
<keyword evidence="1 10" id="KW-0540">Nuclease</keyword>
<proteinExistence type="inferred from homology"/>
<dbReference type="EC" id="3.1.-.-" evidence="10"/>
<dbReference type="eggNOG" id="COG1518">
    <property type="taxonomic scope" value="Bacteria"/>
</dbReference>
<dbReference type="InterPro" id="IPR050646">
    <property type="entry name" value="Cas1"/>
</dbReference>
<evidence type="ECO:0000256" key="4">
    <source>
        <dbReference type="ARBA" id="ARBA00022801"/>
    </source>
</evidence>
<keyword evidence="5 10" id="KW-0460">Magnesium</keyword>
<reference evidence="11 12" key="1">
    <citation type="submission" date="2014-09" db="EMBL/GenBank/DDBJ databases">
        <title>Genome sequencing and annotation of Bacillus Okhensis strain Kh10-101T.</title>
        <authorList>
            <person name="Prakash J.S."/>
        </authorList>
    </citation>
    <scope>NUCLEOTIDE SEQUENCE [LARGE SCALE GENOMIC DNA]</scope>
    <source>
        <strain evidence="12">Kh10-101T</strain>
    </source>
</reference>
<dbReference type="InterPro" id="IPR019855">
    <property type="entry name" value="CRISPR-assoc_Cas1_NMENI"/>
</dbReference>
<dbReference type="GO" id="GO:0051607">
    <property type="term" value="P:defense response to virus"/>
    <property type="evidence" value="ECO:0007669"/>
    <property type="project" value="UniProtKB-UniRule"/>
</dbReference>
<dbReference type="Pfam" id="PF01867">
    <property type="entry name" value="Cas_Cas1"/>
    <property type="match status" value="1"/>
</dbReference>
<keyword evidence="4 10" id="KW-0378">Hydrolase</keyword>
<dbReference type="Gene3D" id="1.20.120.920">
    <property type="entry name" value="CRISPR-associated endonuclease Cas1, C-terminal domain"/>
    <property type="match status" value="1"/>
</dbReference>
<dbReference type="Proteomes" id="UP000030832">
    <property type="component" value="Unassembled WGS sequence"/>
</dbReference>
<keyword evidence="3 10" id="KW-0255">Endonuclease</keyword>
<dbReference type="PANTHER" id="PTHR34353:SF2">
    <property type="entry name" value="CRISPR-ASSOCIATED ENDONUCLEASE CAS1 1"/>
    <property type="match status" value="1"/>
</dbReference>
<dbReference type="GO" id="GO:0004520">
    <property type="term" value="F:DNA endonuclease activity"/>
    <property type="evidence" value="ECO:0007669"/>
    <property type="project" value="InterPro"/>
</dbReference>
<evidence type="ECO:0000256" key="6">
    <source>
        <dbReference type="ARBA" id="ARBA00023118"/>
    </source>
</evidence>
<feature type="binding site" evidence="10">
    <location>
        <position position="202"/>
    </location>
    <ligand>
        <name>Mn(2+)</name>
        <dbReference type="ChEBI" id="CHEBI:29035"/>
    </ligand>
</feature>
<dbReference type="InterPro" id="IPR002729">
    <property type="entry name" value="CRISPR-assoc_Cas1"/>
</dbReference>
<evidence type="ECO:0000256" key="10">
    <source>
        <dbReference type="HAMAP-Rule" id="MF_01470"/>
    </source>
</evidence>
<evidence type="ECO:0000256" key="7">
    <source>
        <dbReference type="ARBA" id="ARBA00023125"/>
    </source>
</evidence>
<comment type="function">
    <text evidence="10">CRISPR (clustered regularly interspaced short palindromic repeat), is an adaptive immune system that provides protection against mobile genetic elements (viruses, transposable elements and conjugative plasmids). CRISPR clusters contain spacers, sequences complementary to antecedent mobile elements, and target invading nucleic acids. CRISPR clusters are transcribed and processed into CRISPR RNA (crRNA). Acts as a dsDNA endonuclease. Involved in the integration of spacer DNA into the CRISPR cassette.</text>
</comment>
<organism evidence="11 12">
    <name type="scientific">Halalkalibacter okhensis</name>
    <dbReference type="NCBI Taxonomy" id="333138"/>
    <lineage>
        <taxon>Bacteria</taxon>
        <taxon>Bacillati</taxon>
        <taxon>Bacillota</taxon>
        <taxon>Bacilli</taxon>
        <taxon>Bacillales</taxon>
        <taxon>Bacillaceae</taxon>
        <taxon>Halalkalibacter</taxon>
    </lineage>
</organism>
<gene>
    <name evidence="10" type="primary">cas1</name>
    <name evidence="11" type="ORF">LQ50_24145</name>
</gene>
<dbReference type="STRING" id="333138.LQ50_24145"/>
<comment type="cofactor">
    <cofactor evidence="10">
        <name>Mg(2+)</name>
        <dbReference type="ChEBI" id="CHEBI:18420"/>
    </cofactor>
    <cofactor evidence="10">
        <name>Mn(2+)</name>
        <dbReference type="ChEBI" id="CHEBI:29035"/>
    </cofactor>
</comment>
<evidence type="ECO:0000313" key="11">
    <source>
        <dbReference type="EMBL" id="KHF37965.1"/>
    </source>
</evidence>
<feature type="binding site" evidence="10">
    <location>
        <position position="146"/>
    </location>
    <ligand>
        <name>Mn(2+)</name>
        <dbReference type="ChEBI" id="CHEBI:29035"/>
    </ligand>
</feature>
<accession>A0A0B0I9N6</accession>
<dbReference type="EMBL" id="JRJU01000058">
    <property type="protein sequence ID" value="KHF37965.1"/>
    <property type="molecule type" value="Genomic_DNA"/>
</dbReference>
<dbReference type="InterPro" id="IPR042206">
    <property type="entry name" value="CRISPR-assoc_Cas1_C"/>
</dbReference>
<dbReference type="GO" id="GO:0046872">
    <property type="term" value="F:metal ion binding"/>
    <property type="evidence" value="ECO:0007669"/>
    <property type="project" value="UniProtKB-UniRule"/>
</dbReference>
<keyword evidence="2 10" id="KW-0479">Metal-binding</keyword>
<dbReference type="Gene3D" id="3.100.10.20">
    <property type="entry name" value="CRISPR-associated endonuclease Cas1, N-terminal domain"/>
    <property type="match status" value="1"/>
</dbReference>
<dbReference type="NCBIfam" id="TIGR00287">
    <property type="entry name" value="cas1"/>
    <property type="match status" value="1"/>
</dbReference>
<evidence type="ECO:0000313" key="12">
    <source>
        <dbReference type="Proteomes" id="UP000030832"/>
    </source>
</evidence>
<dbReference type="AlphaFoldDB" id="A0A0B0I9N6"/>
<comment type="caution">
    <text evidence="11">The sequence shown here is derived from an EMBL/GenBank/DDBJ whole genome shotgun (WGS) entry which is preliminary data.</text>
</comment>
<dbReference type="GO" id="GO:0003677">
    <property type="term" value="F:DNA binding"/>
    <property type="evidence" value="ECO:0007669"/>
    <property type="project" value="UniProtKB-KW"/>
</dbReference>
<name>A0A0B0I9N6_9BACI</name>
<evidence type="ECO:0000256" key="3">
    <source>
        <dbReference type="ARBA" id="ARBA00022759"/>
    </source>
</evidence>
<feature type="binding site" evidence="10">
    <location>
        <position position="217"/>
    </location>
    <ligand>
        <name>Mn(2+)</name>
        <dbReference type="ChEBI" id="CHEBI:29035"/>
    </ligand>
</feature>
<comment type="subunit">
    <text evidence="9 10">Homodimer, forms a heterotetramer with a Cas2 homodimer.</text>
</comment>
<dbReference type="GO" id="GO:0043571">
    <property type="term" value="P:maintenance of CRISPR repeat elements"/>
    <property type="evidence" value="ECO:0007669"/>
    <property type="project" value="UniProtKB-UniRule"/>
</dbReference>
<keyword evidence="6 10" id="KW-0051">Antiviral defense</keyword>
<comment type="similarity">
    <text evidence="10">Belongs to the CRISPR-associated endonuclease Cas1 family.</text>
</comment>
<evidence type="ECO:0000256" key="9">
    <source>
        <dbReference type="ARBA" id="ARBA00038592"/>
    </source>
</evidence>
<keyword evidence="12" id="KW-1185">Reference proteome</keyword>
<dbReference type="HAMAP" id="MF_01470">
    <property type="entry name" value="Cas1"/>
    <property type="match status" value="1"/>
</dbReference>
<dbReference type="GO" id="GO:0016787">
    <property type="term" value="F:hydrolase activity"/>
    <property type="evidence" value="ECO:0007669"/>
    <property type="project" value="UniProtKB-KW"/>
</dbReference>
<dbReference type="PANTHER" id="PTHR34353">
    <property type="entry name" value="CRISPR-ASSOCIATED ENDONUCLEASE CAS1 1"/>
    <property type="match status" value="1"/>
</dbReference>
<evidence type="ECO:0000256" key="5">
    <source>
        <dbReference type="ARBA" id="ARBA00022842"/>
    </source>
</evidence>
<keyword evidence="7 10" id="KW-0238">DNA-binding</keyword>
<evidence type="ECO:0000256" key="8">
    <source>
        <dbReference type="ARBA" id="ARBA00023211"/>
    </source>
</evidence>
<sequence length="297" mass="33676">MSWRHVMITKPGKLSIRHNQLVVKQEVEVTIPLQDISTMTIESQAIVLTQNVLSACAEYRIAVIICNDKQLPNGIFTSYHQHSRQLTVLETQLNLSKPLKKRIWQKIVKQKIENQARCLEFLKVEGEAKLRGLARQVDSGDTTNREGYAAKLYFPLIFGSDFTRRSNHPINRILNYGYAIMRGNVVRALVSYGFTPCLGIHHDSQTNSFNLADDFMEVLRPLVDLHAANLDPEVWNVNTRASLVNLANMELKMDQATYSASAAVDEMIKSFVAVCRQNDLSYLKLPQILPLTLHEAV</sequence>
<evidence type="ECO:0000256" key="2">
    <source>
        <dbReference type="ARBA" id="ARBA00022723"/>
    </source>
</evidence>
<dbReference type="NCBIfam" id="TIGR03639">
    <property type="entry name" value="cas1_NMENI"/>
    <property type="match status" value="1"/>
</dbReference>
<keyword evidence="8 10" id="KW-0464">Manganese</keyword>
<evidence type="ECO:0000256" key="1">
    <source>
        <dbReference type="ARBA" id="ARBA00022722"/>
    </source>
</evidence>